<reference evidence="2 3" key="1">
    <citation type="submission" date="2021-12" db="EMBL/GenBank/DDBJ databases">
        <title>Genome sequencing of bacteria with rrn-lacking chromosome and rrn-plasmid.</title>
        <authorList>
            <person name="Anda M."/>
            <person name="Iwasaki W."/>
        </authorList>
    </citation>
    <scope>NUCLEOTIDE SEQUENCE [LARGE SCALE GENOMIC DNA]</scope>
    <source>
        <strain evidence="2 3">DSM 100852</strain>
    </source>
</reference>
<feature type="transmembrane region" description="Helical" evidence="1">
    <location>
        <begin position="198"/>
        <end position="215"/>
    </location>
</feature>
<dbReference type="RefSeq" id="WP_338394636.1">
    <property type="nucleotide sequence ID" value="NZ_AP025314.1"/>
</dbReference>
<evidence type="ECO:0000313" key="2">
    <source>
        <dbReference type="EMBL" id="BDD09435.1"/>
    </source>
</evidence>
<sequence length="223" mass="25251">MIRYIFYKEWVKLRWIALTGLTIGLAITGYTGIELAYTVRNNGAVPVWDAILHQNYAFFSIYRFFPIAFGLALGLFQMFPEAQHKRIKLSMHLPGKPLTILFNHILIGSIIIFIISLLNTLFLTFISNTYFSSEITVAFLLTALPWNLSGWSLYLATAGAVIEPQWKIRGPLMAMTFGFIYFHYIYSGLANYTPSFPLLLGGSILLLPTIIYSGARFKKGIQS</sequence>
<organism evidence="2 3">
    <name type="scientific">Fulvitalea axinellae</name>
    <dbReference type="NCBI Taxonomy" id="1182444"/>
    <lineage>
        <taxon>Bacteria</taxon>
        <taxon>Pseudomonadati</taxon>
        <taxon>Bacteroidota</taxon>
        <taxon>Cytophagia</taxon>
        <taxon>Cytophagales</taxon>
        <taxon>Persicobacteraceae</taxon>
        <taxon>Fulvitalea</taxon>
    </lineage>
</organism>
<evidence type="ECO:0000256" key="1">
    <source>
        <dbReference type="SAM" id="Phobius"/>
    </source>
</evidence>
<proteinExistence type="predicted"/>
<dbReference type="EMBL" id="AP025314">
    <property type="protein sequence ID" value="BDD09435.1"/>
    <property type="molecule type" value="Genomic_DNA"/>
</dbReference>
<feature type="transmembrane region" description="Helical" evidence="1">
    <location>
        <begin position="135"/>
        <end position="156"/>
    </location>
</feature>
<dbReference type="AlphaFoldDB" id="A0AAU9DAS2"/>
<accession>A0AAU9DAS2</accession>
<feature type="transmembrane region" description="Helical" evidence="1">
    <location>
        <begin position="168"/>
        <end position="186"/>
    </location>
</feature>
<keyword evidence="1" id="KW-1133">Transmembrane helix</keyword>
<keyword evidence="1" id="KW-0472">Membrane</keyword>
<name>A0AAU9DAS2_9BACT</name>
<dbReference type="Proteomes" id="UP001348817">
    <property type="component" value="Chromosome"/>
</dbReference>
<feature type="transmembrane region" description="Helical" evidence="1">
    <location>
        <begin position="56"/>
        <end position="79"/>
    </location>
</feature>
<keyword evidence="3" id="KW-1185">Reference proteome</keyword>
<feature type="transmembrane region" description="Helical" evidence="1">
    <location>
        <begin position="12"/>
        <end position="33"/>
    </location>
</feature>
<feature type="transmembrane region" description="Helical" evidence="1">
    <location>
        <begin position="100"/>
        <end position="123"/>
    </location>
</feature>
<keyword evidence="1" id="KW-0812">Transmembrane</keyword>
<dbReference type="KEGG" id="fax:FUAX_18670"/>
<evidence type="ECO:0000313" key="3">
    <source>
        <dbReference type="Proteomes" id="UP001348817"/>
    </source>
</evidence>
<protein>
    <submittedName>
        <fullName evidence="2">Uncharacterized protein</fullName>
    </submittedName>
</protein>
<gene>
    <name evidence="2" type="ORF">FUAX_18670</name>
</gene>